<accession>A0A4S4D698</accession>
<keyword evidence="3" id="KW-1185">Reference proteome</keyword>
<evidence type="ECO:0000313" key="3">
    <source>
        <dbReference type="Proteomes" id="UP000306102"/>
    </source>
</evidence>
<feature type="region of interest" description="Disordered" evidence="1">
    <location>
        <begin position="20"/>
        <end position="48"/>
    </location>
</feature>
<name>A0A4S4D698_CAMSN</name>
<reference evidence="2 3" key="1">
    <citation type="journal article" date="2018" name="Proc. Natl. Acad. Sci. U.S.A.">
        <title>Draft genome sequence of Camellia sinensis var. sinensis provides insights into the evolution of the tea genome and tea quality.</title>
        <authorList>
            <person name="Wei C."/>
            <person name="Yang H."/>
            <person name="Wang S."/>
            <person name="Zhao J."/>
            <person name="Liu C."/>
            <person name="Gao L."/>
            <person name="Xia E."/>
            <person name="Lu Y."/>
            <person name="Tai Y."/>
            <person name="She G."/>
            <person name="Sun J."/>
            <person name="Cao H."/>
            <person name="Tong W."/>
            <person name="Gao Q."/>
            <person name="Li Y."/>
            <person name="Deng W."/>
            <person name="Jiang X."/>
            <person name="Wang W."/>
            <person name="Chen Q."/>
            <person name="Zhang S."/>
            <person name="Li H."/>
            <person name="Wu J."/>
            <person name="Wang P."/>
            <person name="Li P."/>
            <person name="Shi C."/>
            <person name="Zheng F."/>
            <person name="Jian J."/>
            <person name="Huang B."/>
            <person name="Shan D."/>
            <person name="Shi M."/>
            <person name="Fang C."/>
            <person name="Yue Y."/>
            <person name="Li F."/>
            <person name="Li D."/>
            <person name="Wei S."/>
            <person name="Han B."/>
            <person name="Jiang C."/>
            <person name="Yin Y."/>
            <person name="Xia T."/>
            <person name="Zhang Z."/>
            <person name="Bennetzen J.L."/>
            <person name="Zhao S."/>
            <person name="Wan X."/>
        </authorList>
    </citation>
    <scope>NUCLEOTIDE SEQUENCE [LARGE SCALE GENOMIC DNA]</scope>
    <source>
        <strain evidence="3">cv. Shuchazao</strain>
        <tissue evidence="2">Leaf</tissue>
    </source>
</reference>
<dbReference type="InterPro" id="IPR051942">
    <property type="entry name" value="DENN_domain_containing_2"/>
</dbReference>
<gene>
    <name evidence="2" type="ORF">TEA_026709</name>
</gene>
<dbReference type="PANTHER" id="PTHR15288:SF4">
    <property type="entry name" value="OS02G0777100 PROTEIN"/>
    <property type="match status" value="1"/>
</dbReference>
<dbReference type="EMBL" id="SDRB02012379">
    <property type="protein sequence ID" value="THF97920.1"/>
    <property type="molecule type" value="Genomic_DNA"/>
</dbReference>
<dbReference type="AlphaFoldDB" id="A0A4S4D698"/>
<proteinExistence type="predicted"/>
<sequence length="322" mass="35817">MVKYEDSGSPGWSTSFFMQTTEDAATADPPPRPSVVFSSKDENSNSSLQKLQHQVSRVIKGLSHPPGKSRIYNPEVLTNLKRQWARFQMQSLDHKHLKAPSRIFESMVIVGLPPQCDIQALQKQYFGRKSEGSGKFGSALSGQHHSRVEPDIEPQVLFVYPPDKHLPLKYKDLLSFCFPGGLEVHAVEKAPSMSELNKILIGQEHLKQSDLSFVFRLQCVIGSSTDLDHVDLTACHCHGITVTNTGDAFFTDTTLMRHHRSCDSSLSLVVIDLDELVVLEEDPWKEAEKSEKSQVLETNLSGDDSNCGSVLDVFGKSSDFSN</sequence>
<dbReference type="PANTHER" id="PTHR15288">
    <property type="entry name" value="DENN DOMAIN-CONTAINING PROTEIN 2"/>
    <property type="match status" value="1"/>
</dbReference>
<dbReference type="SUPFAM" id="SSF52283">
    <property type="entry name" value="Formate/glycerate dehydrogenase catalytic domain-like"/>
    <property type="match status" value="1"/>
</dbReference>
<dbReference type="Gene3D" id="3.40.50.720">
    <property type="entry name" value="NAD(P)-binding Rossmann-like Domain"/>
    <property type="match status" value="1"/>
</dbReference>
<protein>
    <submittedName>
        <fullName evidence="2">Uncharacterized protein</fullName>
    </submittedName>
</protein>
<organism evidence="2 3">
    <name type="scientific">Camellia sinensis var. sinensis</name>
    <name type="common">China tea</name>
    <dbReference type="NCBI Taxonomy" id="542762"/>
    <lineage>
        <taxon>Eukaryota</taxon>
        <taxon>Viridiplantae</taxon>
        <taxon>Streptophyta</taxon>
        <taxon>Embryophyta</taxon>
        <taxon>Tracheophyta</taxon>
        <taxon>Spermatophyta</taxon>
        <taxon>Magnoliopsida</taxon>
        <taxon>eudicotyledons</taxon>
        <taxon>Gunneridae</taxon>
        <taxon>Pentapetalae</taxon>
        <taxon>asterids</taxon>
        <taxon>Ericales</taxon>
        <taxon>Theaceae</taxon>
        <taxon>Camellia</taxon>
    </lineage>
</organism>
<evidence type="ECO:0000256" key="1">
    <source>
        <dbReference type="SAM" id="MobiDB-lite"/>
    </source>
</evidence>
<dbReference type="Proteomes" id="UP000306102">
    <property type="component" value="Unassembled WGS sequence"/>
</dbReference>
<comment type="caution">
    <text evidence="2">The sequence shown here is derived from an EMBL/GenBank/DDBJ whole genome shotgun (WGS) entry which is preliminary data.</text>
</comment>
<evidence type="ECO:0000313" key="2">
    <source>
        <dbReference type="EMBL" id="THF97920.1"/>
    </source>
</evidence>